<evidence type="ECO:0000256" key="1">
    <source>
        <dbReference type="ARBA" id="ARBA00001947"/>
    </source>
</evidence>
<name>A0A2N0I2P9_9SPHN</name>
<dbReference type="GO" id="GO:0016702">
    <property type="term" value="F:oxidoreductase activity, acting on single donors with incorporation of molecular oxygen, incorporation of two atoms of oxygen"/>
    <property type="evidence" value="ECO:0007669"/>
    <property type="project" value="UniProtKB-ARBA"/>
</dbReference>
<keyword evidence="7" id="KW-0223">Dioxygenase</keyword>
<keyword evidence="3" id="KW-0479">Metal-binding</keyword>
<feature type="domain" description="Extradiol ring-cleavage dioxygenase class III enzyme subunit B" evidence="6">
    <location>
        <begin position="18"/>
        <end position="241"/>
    </location>
</feature>
<dbReference type="Proteomes" id="UP000232587">
    <property type="component" value="Unassembled WGS sequence"/>
</dbReference>
<comment type="cofactor">
    <cofactor evidence="1">
        <name>Zn(2+)</name>
        <dbReference type="ChEBI" id="CHEBI:29105"/>
    </cofactor>
</comment>
<dbReference type="GO" id="GO:0008198">
    <property type="term" value="F:ferrous iron binding"/>
    <property type="evidence" value="ECO:0007669"/>
    <property type="project" value="InterPro"/>
</dbReference>
<reference evidence="7 8" key="1">
    <citation type="submission" date="2017-11" db="EMBL/GenBank/DDBJ databases">
        <title>Genomic Encyclopedia of Type Strains, Phase III (KMG-III): the genomes of soil and plant-associated and newly described type strains.</title>
        <authorList>
            <person name="Whitman W."/>
        </authorList>
    </citation>
    <scope>NUCLEOTIDE SEQUENCE [LARGE SCALE GENOMIC DNA]</scope>
    <source>
        <strain evidence="7 8">CGMCC 1.12274</strain>
    </source>
</reference>
<dbReference type="Gene3D" id="3.40.830.10">
    <property type="entry name" value="LigB-like"/>
    <property type="match status" value="1"/>
</dbReference>
<proteinExistence type="inferred from homology"/>
<evidence type="ECO:0000313" key="8">
    <source>
        <dbReference type="Proteomes" id="UP000232587"/>
    </source>
</evidence>
<keyword evidence="4" id="KW-0862">Zinc</keyword>
<evidence type="ECO:0000259" key="6">
    <source>
        <dbReference type="Pfam" id="PF02900"/>
    </source>
</evidence>
<keyword evidence="8" id="KW-1185">Reference proteome</keyword>
<dbReference type="InterPro" id="IPR014436">
    <property type="entry name" value="Extradiol_dOase_DODA"/>
</dbReference>
<dbReference type="Pfam" id="PF02900">
    <property type="entry name" value="LigB"/>
    <property type="match status" value="1"/>
</dbReference>
<organism evidence="7 8">
    <name type="scientific">Novosphingobium kunmingense</name>
    <dbReference type="NCBI Taxonomy" id="1211806"/>
    <lineage>
        <taxon>Bacteria</taxon>
        <taxon>Pseudomonadati</taxon>
        <taxon>Pseudomonadota</taxon>
        <taxon>Alphaproteobacteria</taxon>
        <taxon>Sphingomonadales</taxon>
        <taxon>Sphingomonadaceae</taxon>
        <taxon>Novosphingobium</taxon>
    </lineage>
</organism>
<dbReference type="CDD" id="cd07363">
    <property type="entry name" value="45_DOPA_Dioxygenase"/>
    <property type="match status" value="1"/>
</dbReference>
<dbReference type="GO" id="GO:0008270">
    <property type="term" value="F:zinc ion binding"/>
    <property type="evidence" value="ECO:0007669"/>
    <property type="project" value="InterPro"/>
</dbReference>
<dbReference type="AlphaFoldDB" id="A0A2N0I2P9"/>
<evidence type="ECO:0000256" key="4">
    <source>
        <dbReference type="ARBA" id="ARBA00022833"/>
    </source>
</evidence>
<comment type="similarity">
    <text evidence="2">Belongs to the DODA-type extradiol aromatic ring-opening dioxygenase family.</text>
</comment>
<evidence type="ECO:0000256" key="5">
    <source>
        <dbReference type="ARBA" id="ARBA00023002"/>
    </source>
</evidence>
<sequence length="276" mass="29738">MDDVSCHIADMTTRLPALFLGHGSPMTTITDGPERRNWIALGEALPRPKAILVISAHWETSGKVHVTAGDAPRTIHDFSGFPDELYAVQYPAPGSTWLIDRVTALLGDGRVVPDESWGFDHGAWGVVLPMFPDAAIPMVEMSLDRALSPEQLLELGRDLAPLRDEGVLLVGSGNIVHNLRLWRQFAGTRPDWAVDFQARINAAVEAGDVGALTRFAREDQAASAAINSAEHYLPLLPIVGARLEGDKVGVFNDTIDGALSMTSFLIGDTALLESAV</sequence>
<evidence type="ECO:0000256" key="2">
    <source>
        <dbReference type="ARBA" id="ARBA00007581"/>
    </source>
</evidence>
<evidence type="ECO:0000313" key="7">
    <source>
        <dbReference type="EMBL" id="PKB25435.1"/>
    </source>
</evidence>
<accession>A0A2N0I2P9</accession>
<dbReference type="PANTHER" id="PTHR30096:SF0">
    <property type="entry name" value="4,5-DOPA DIOXYGENASE EXTRADIOL-LIKE PROTEIN"/>
    <property type="match status" value="1"/>
</dbReference>
<protein>
    <submittedName>
        <fullName evidence="7">4,5-DOPA dioxygenase extradiol</fullName>
    </submittedName>
</protein>
<gene>
    <name evidence="7" type="ORF">B0I00_0634</name>
</gene>
<dbReference type="SUPFAM" id="SSF53213">
    <property type="entry name" value="LigB-like"/>
    <property type="match status" value="1"/>
</dbReference>
<evidence type="ECO:0000256" key="3">
    <source>
        <dbReference type="ARBA" id="ARBA00022723"/>
    </source>
</evidence>
<keyword evidence="5" id="KW-0560">Oxidoreductase</keyword>
<dbReference type="PANTHER" id="PTHR30096">
    <property type="entry name" value="4,5-DOPA DIOXYGENASE EXTRADIOL-LIKE PROTEIN"/>
    <property type="match status" value="1"/>
</dbReference>
<comment type="caution">
    <text evidence="7">The sequence shown here is derived from an EMBL/GenBank/DDBJ whole genome shotgun (WGS) entry which is preliminary data.</text>
</comment>
<dbReference type="EMBL" id="PHUF01000002">
    <property type="protein sequence ID" value="PKB25435.1"/>
    <property type="molecule type" value="Genomic_DNA"/>
</dbReference>
<dbReference type="InterPro" id="IPR004183">
    <property type="entry name" value="Xdiol_dOase_suB"/>
</dbReference>
<dbReference type="PIRSF" id="PIRSF006157">
    <property type="entry name" value="Doxgns_DODA"/>
    <property type="match status" value="1"/>
</dbReference>
<dbReference type="NCBIfam" id="NF007914">
    <property type="entry name" value="PRK10628.1"/>
    <property type="match status" value="1"/>
</dbReference>